<dbReference type="AlphaFoldDB" id="A0A4Y1ZYL1"/>
<proteinExistence type="predicted"/>
<comment type="caution">
    <text evidence="1">The sequence shown here is derived from an EMBL/GenBank/DDBJ whole genome shotgun (WGS) entry which is preliminary data.</text>
</comment>
<accession>A0A4Y1ZYL1</accession>
<protein>
    <submittedName>
        <fullName evidence="1">Uncharacterized protein</fullName>
    </submittedName>
</protein>
<dbReference type="EMBL" id="BGPR01000001">
    <property type="protein sequence ID" value="GBL72209.1"/>
    <property type="molecule type" value="Genomic_DNA"/>
</dbReference>
<gene>
    <name evidence="1" type="ORF">AVEN_115186_1</name>
</gene>
<evidence type="ECO:0000313" key="1">
    <source>
        <dbReference type="EMBL" id="GBL72209.1"/>
    </source>
</evidence>
<reference evidence="1 2" key="1">
    <citation type="journal article" date="2019" name="Sci. Rep.">
        <title>Orb-weaving spider Araneus ventricosus genome elucidates the spidroin gene catalogue.</title>
        <authorList>
            <person name="Kono N."/>
            <person name="Nakamura H."/>
            <person name="Ohtoshi R."/>
            <person name="Moran D.A.P."/>
            <person name="Shinohara A."/>
            <person name="Yoshida Y."/>
            <person name="Fujiwara M."/>
            <person name="Mori M."/>
            <person name="Tomita M."/>
            <person name="Arakawa K."/>
        </authorList>
    </citation>
    <scope>NUCLEOTIDE SEQUENCE [LARGE SCALE GENOMIC DNA]</scope>
</reference>
<evidence type="ECO:0000313" key="2">
    <source>
        <dbReference type="Proteomes" id="UP000499080"/>
    </source>
</evidence>
<organism evidence="1 2">
    <name type="scientific">Araneus ventricosus</name>
    <name type="common">Orbweaver spider</name>
    <name type="synonym">Epeira ventricosa</name>
    <dbReference type="NCBI Taxonomy" id="182803"/>
    <lineage>
        <taxon>Eukaryota</taxon>
        <taxon>Metazoa</taxon>
        <taxon>Ecdysozoa</taxon>
        <taxon>Arthropoda</taxon>
        <taxon>Chelicerata</taxon>
        <taxon>Arachnida</taxon>
        <taxon>Araneae</taxon>
        <taxon>Araneomorphae</taxon>
        <taxon>Entelegynae</taxon>
        <taxon>Araneoidea</taxon>
        <taxon>Araneidae</taxon>
        <taxon>Araneus</taxon>
    </lineage>
</organism>
<sequence>MDEISLFRERKQNLFCISILRRQLSAQASKVNSANGNRVSFKLSSFVCRSSQWSRSLTTGRSVLLPVLALKRSSAQDKRQSWGYPIYLIQPSIFVPRTEPCFS</sequence>
<keyword evidence="2" id="KW-1185">Reference proteome</keyword>
<name>A0A4Y1ZYL1_ARAVE</name>
<dbReference type="Proteomes" id="UP000499080">
    <property type="component" value="Unassembled WGS sequence"/>
</dbReference>